<evidence type="ECO:0000313" key="5">
    <source>
        <dbReference type="EMBL" id="MBK1813605.1"/>
    </source>
</evidence>
<evidence type="ECO:0000256" key="4">
    <source>
        <dbReference type="ARBA" id="ARBA00023136"/>
    </source>
</evidence>
<keyword evidence="3" id="KW-1133">Transmembrane helix</keyword>
<sequence length="45" mass="4832">MANDGISLLENCVGLGLPIPEQLQNALVQLKQGNKKEIKIDKGEA</sequence>
<keyword evidence="6" id="KW-1185">Reference proteome</keyword>
<keyword evidence="4" id="KW-0472">Membrane</keyword>
<comment type="caution">
    <text evidence="5">The sequence shown here is derived from an EMBL/GenBank/DDBJ whole genome shotgun (WGS) entry which is preliminary data.</text>
</comment>
<comment type="subcellular location">
    <subcellularLocation>
        <location evidence="1">Membrane</location>
        <topology evidence="1">Multi-pass membrane protein</topology>
    </subcellularLocation>
</comment>
<evidence type="ECO:0000256" key="1">
    <source>
        <dbReference type="ARBA" id="ARBA00004141"/>
    </source>
</evidence>
<dbReference type="EMBL" id="JAENHN010000066">
    <property type="protein sequence ID" value="MBK1813605.1"/>
    <property type="molecule type" value="Genomic_DNA"/>
</dbReference>
<reference evidence="6" key="1">
    <citation type="submission" date="2021-01" db="EMBL/GenBank/DDBJ databases">
        <title>Genome public.</title>
        <authorList>
            <person name="Liu C."/>
            <person name="Sun Q."/>
        </authorList>
    </citation>
    <scope>NUCLEOTIDE SEQUENCE [LARGE SCALE GENOMIC DNA]</scope>
    <source>
        <strain evidence="6">YIM B02505</strain>
    </source>
</reference>
<name>A0ABS1EWC3_9CLOT</name>
<gene>
    <name evidence="5" type="ORF">JHL18_23595</name>
</gene>
<evidence type="ECO:0000256" key="2">
    <source>
        <dbReference type="ARBA" id="ARBA00022692"/>
    </source>
</evidence>
<protein>
    <submittedName>
        <fullName evidence="5">Phage holin family protein</fullName>
    </submittedName>
</protein>
<dbReference type="RefSeq" id="WP_200274364.1">
    <property type="nucleotide sequence ID" value="NZ_JAENHN010000066.1"/>
</dbReference>
<keyword evidence="2" id="KW-0812">Transmembrane</keyword>
<dbReference type="Pfam" id="PF05105">
    <property type="entry name" value="Phage_holin_4_1"/>
    <property type="match status" value="1"/>
</dbReference>
<organism evidence="5 6">
    <name type="scientific">Clostridium yunnanense</name>
    <dbReference type="NCBI Taxonomy" id="2800325"/>
    <lineage>
        <taxon>Bacteria</taxon>
        <taxon>Bacillati</taxon>
        <taxon>Bacillota</taxon>
        <taxon>Clostridia</taxon>
        <taxon>Eubacteriales</taxon>
        <taxon>Clostridiaceae</taxon>
        <taxon>Clostridium</taxon>
    </lineage>
</organism>
<evidence type="ECO:0000256" key="3">
    <source>
        <dbReference type="ARBA" id="ARBA00022989"/>
    </source>
</evidence>
<dbReference type="Proteomes" id="UP000596739">
    <property type="component" value="Unassembled WGS sequence"/>
</dbReference>
<evidence type="ECO:0000313" key="6">
    <source>
        <dbReference type="Proteomes" id="UP000596739"/>
    </source>
</evidence>
<dbReference type="InterPro" id="IPR006480">
    <property type="entry name" value="Phage_holin_4_1"/>
</dbReference>
<proteinExistence type="predicted"/>
<accession>A0ABS1EWC3</accession>